<protein>
    <submittedName>
        <fullName evidence="5">Uncharacterized protein</fullName>
    </submittedName>
</protein>
<evidence type="ECO:0000256" key="1">
    <source>
        <dbReference type="SAM" id="MobiDB-lite"/>
    </source>
</evidence>
<keyword evidence="6" id="KW-1185">Reference proteome</keyword>
<dbReference type="EMBL" id="VSWC01000066">
    <property type="protein sequence ID" value="KAA1098150.1"/>
    <property type="molecule type" value="Genomic_DNA"/>
</dbReference>
<evidence type="ECO:0000313" key="4">
    <source>
        <dbReference type="EMBL" id="KAA1116885.1"/>
    </source>
</evidence>
<evidence type="ECO:0000313" key="3">
    <source>
        <dbReference type="EMBL" id="KAA1101731.1"/>
    </source>
</evidence>
<organism evidence="5 7">
    <name type="scientific">Puccinia graminis f. sp. tritici</name>
    <dbReference type="NCBI Taxonomy" id="56615"/>
    <lineage>
        <taxon>Eukaryota</taxon>
        <taxon>Fungi</taxon>
        <taxon>Dikarya</taxon>
        <taxon>Basidiomycota</taxon>
        <taxon>Pucciniomycotina</taxon>
        <taxon>Pucciniomycetes</taxon>
        <taxon>Pucciniales</taxon>
        <taxon>Pucciniaceae</taxon>
        <taxon>Puccinia</taxon>
    </lineage>
</organism>
<dbReference type="EMBL" id="VDEP01000035">
    <property type="protein sequence ID" value="KAA1136248.1"/>
    <property type="molecule type" value="Genomic_DNA"/>
</dbReference>
<evidence type="ECO:0000313" key="6">
    <source>
        <dbReference type="Proteomes" id="UP000324748"/>
    </source>
</evidence>
<dbReference type="AlphaFoldDB" id="A0A5B0SE52"/>
<proteinExistence type="predicted"/>
<dbReference type="EMBL" id="VDEP01000270">
    <property type="protein sequence ID" value="KAA1116885.1"/>
    <property type="molecule type" value="Genomic_DNA"/>
</dbReference>
<evidence type="ECO:0000313" key="2">
    <source>
        <dbReference type="EMBL" id="KAA1098150.1"/>
    </source>
</evidence>
<feature type="region of interest" description="Disordered" evidence="1">
    <location>
        <begin position="1"/>
        <end position="29"/>
    </location>
</feature>
<comment type="caution">
    <text evidence="5">The sequence shown here is derived from an EMBL/GenBank/DDBJ whole genome shotgun (WGS) entry which is preliminary data.</text>
</comment>
<accession>A0A5B0SE52</accession>
<gene>
    <name evidence="3" type="ORF">PGT21_028691</name>
    <name evidence="2" type="ORF">PGT21_029422</name>
    <name evidence="5" type="ORF">PGTUg99_012772</name>
    <name evidence="4" type="ORF">PGTUg99_028795</name>
</gene>
<evidence type="ECO:0000313" key="5">
    <source>
        <dbReference type="EMBL" id="KAA1136248.1"/>
    </source>
</evidence>
<name>A0A5B0SE52_PUCGR</name>
<dbReference type="Proteomes" id="UP000325313">
    <property type="component" value="Unassembled WGS sequence"/>
</dbReference>
<dbReference type="Proteomes" id="UP000324748">
    <property type="component" value="Unassembled WGS sequence"/>
</dbReference>
<evidence type="ECO:0000313" key="7">
    <source>
        <dbReference type="Proteomes" id="UP000325313"/>
    </source>
</evidence>
<dbReference type="EMBL" id="VSWC01000053">
    <property type="protein sequence ID" value="KAA1101731.1"/>
    <property type="molecule type" value="Genomic_DNA"/>
</dbReference>
<sequence length="58" mass="6286">MGGCQWPPPRNRRGFEGSGDYAAPPRGELADRGSEVAINSELGTITEQSSIYSFTDPR</sequence>
<reference evidence="6 7" key="1">
    <citation type="submission" date="2019-05" db="EMBL/GenBank/DDBJ databases">
        <title>Emergence of the Ug99 lineage of the wheat stem rust pathogen through somatic hybridization.</title>
        <authorList>
            <person name="Li F."/>
            <person name="Upadhyaya N.M."/>
            <person name="Sperschneider J."/>
            <person name="Matny O."/>
            <person name="Nguyen-Phuc H."/>
            <person name="Mago R."/>
            <person name="Raley C."/>
            <person name="Miller M.E."/>
            <person name="Silverstein K.A.T."/>
            <person name="Henningsen E."/>
            <person name="Hirsch C.D."/>
            <person name="Visser B."/>
            <person name="Pretorius Z.A."/>
            <person name="Steffenson B.J."/>
            <person name="Schwessinger B."/>
            <person name="Dodds P.N."/>
            <person name="Figueroa M."/>
        </authorList>
    </citation>
    <scope>NUCLEOTIDE SEQUENCE [LARGE SCALE GENOMIC DNA]</scope>
    <source>
        <strain evidence="2">21-0</strain>
        <strain evidence="5 7">Ug99</strain>
    </source>
</reference>